<dbReference type="AlphaFoldDB" id="F2LU98"/>
<reference evidence="5" key="2">
    <citation type="submission" date="2011-03" db="EMBL/GenBank/DDBJ databases">
        <title>The complete genome of Hippea maritima DSM 10411.</title>
        <authorList>
            <consortium name="US DOE Joint Genome Institute (JGI-PGF)"/>
            <person name="Lucas S."/>
            <person name="Copeland A."/>
            <person name="Lapidus A."/>
            <person name="Bruce D."/>
            <person name="Goodwin L."/>
            <person name="Pitluck S."/>
            <person name="Peters L."/>
            <person name="Kyrpides N."/>
            <person name="Mavromatis K."/>
            <person name="Pagani I."/>
            <person name="Ivanova N."/>
            <person name="Mikhailova N."/>
            <person name="Lu M."/>
            <person name="Detter J.C."/>
            <person name="Tapia R."/>
            <person name="Han C."/>
            <person name="Land M."/>
            <person name="Hauser L."/>
            <person name="Markowitz V."/>
            <person name="Cheng J.-F."/>
            <person name="Hugenholtz P."/>
            <person name="Woyke T."/>
            <person name="Wu D."/>
            <person name="Spring S."/>
            <person name="Schroeder M."/>
            <person name="Brambilla E."/>
            <person name="Klenk H.-P."/>
            <person name="Eisen J.A."/>
        </authorList>
    </citation>
    <scope>NUCLEOTIDE SEQUENCE [LARGE SCALE GENOMIC DNA]</scope>
    <source>
        <strain evidence="5">ATCC 700847 / DSM 10411 / MH2</strain>
    </source>
</reference>
<dbReference type="Proteomes" id="UP000008139">
    <property type="component" value="Chromosome"/>
</dbReference>
<dbReference type="GO" id="GO:0009236">
    <property type="term" value="P:cobalamin biosynthetic process"/>
    <property type="evidence" value="ECO:0007669"/>
    <property type="project" value="UniProtKB-UniPathway"/>
</dbReference>
<dbReference type="KEGG" id="hmr:Hipma_1608"/>
<dbReference type="OrthoDB" id="9780707at2"/>
<dbReference type="PANTHER" id="PTHR36925:SF1">
    <property type="entry name" value="COBALT-PRECORRIN-6A REDUCTASE"/>
    <property type="match status" value="1"/>
</dbReference>
<keyword evidence="5" id="KW-1185">Reference proteome</keyword>
<evidence type="ECO:0000256" key="2">
    <source>
        <dbReference type="ARBA" id="ARBA00022573"/>
    </source>
</evidence>
<dbReference type="STRING" id="760142.Hipma_1608"/>
<keyword evidence="3" id="KW-0560">Oxidoreductase</keyword>
<keyword evidence="2" id="KW-0169">Cobalamin biosynthesis</keyword>
<dbReference type="InParanoid" id="F2LU98"/>
<dbReference type="UniPathway" id="UPA00148"/>
<dbReference type="NCBIfam" id="TIGR00715">
    <property type="entry name" value="precor6x_red"/>
    <property type="match status" value="1"/>
</dbReference>
<comment type="pathway">
    <text evidence="1">Cofactor biosynthesis; adenosylcobalamin biosynthesis.</text>
</comment>
<dbReference type="HOGENOM" id="CLU_068627_0_0_7"/>
<evidence type="ECO:0000313" key="4">
    <source>
        <dbReference type="EMBL" id="AEA34561.1"/>
    </source>
</evidence>
<dbReference type="PANTHER" id="PTHR36925">
    <property type="entry name" value="COBALT-PRECORRIN-6A REDUCTASE"/>
    <property type="match status" value="1"/>
</dbReference>
<reference evidence="4 5" key="1">
    <citation type="journal article" date="2011" name="Stand. Genomic Sci.">
        <title>Complete genome sequence of the thermophilic sulfur-reducer Hippea maritima type strain (MH(2)).</title>
        <authorList>
            <person name="Huntemann M."/>
            <person name="Lu M."/>
            <person name="Nolan M."/>
            <person name="Lapidus A."/>
            <person name="Lucas S."/>
            <person name="Hammon N."/>
            <person name="Deshpande S."/>
            <person name="Cheng J.F."/>
            <person name="Tapia R."/>
            <person name="Han C."/>
            <person name="Goodwin L."/>
            <person name="Pitluck S."/>
            <person name="Liolios K."/>
            <person name="Pagani I."/>
            <person name="Ivanova N."/>
            <person name="Ovchinikova G."/>
            <person name="Pati A."/>
            <person name="Chen A."/>
            <person name="Palaniappan K."/>
            <person name="Land M."/>
            <person name="Hauser L."/>
            <person name="Jeffries C.D."/>
            <person name="Detter J.C."/>
            <person name="Brambilla E.M."/>
            <person name="Rohde M."/>
            <person name="Spring S."/>
            <person name="Goker M."/>
            <person name="Woyke T."/>
            <person name="Bristow J."/>
            <person name="Eisen J.A."/>
            <person name="Markowitz V."/>
            <person name="Hugenholtz P."/>
            <person name="Kyrpides N.C."/>
            <person name="Klenk H.P."/>
            <person name="Mavromatis K."/>
        </authorList>
    </citation>
    <scope>NUCLEOTIDE SEQUENCE [LARGE SCALE GENOMIC DNA]</scope>
    <source>
        <strain evidence="5">ATCC 700847 / DSM 10411 / MH2</strain>
    </source>
</reference>
<gene>
    <name evidence="4" type="ordered locus">Hipma_1608</name>
</gene>
<name>F2LU98_HIPMA</name>
<protein>
    <submittedName>
        <fullName evidence="4">Precorrin-6x reductase CbiJ/CobK</fullName>
    </submittedName>
</protein>
<dbReference type="PROSITE" id="PS51014">
    <property type="entry name" value="COBK_CBIJ"/>
    <property type="match status" value="1"/>
</dbReference>
<evidence type="ECO:0000313" key="5">
    <source>
        <dbReference type="Proteomes" id="UP000008139"/>
    </source>
</evidence>
<dbReference type="InterPro" id="IPR003723">
    <property type="entry name" value="Precorrin-6x_reduct"/>
</dbReference>
<dbReference type="Pfam" id="PF02571">
    <property type="entry name" value="CbiJ"/>
    <property type="match status" value="1"/>
</dbReference>
<accession>F2LU98</accession>
<sequence length="225" mass="25808">MILVLGGTSDTHRVVDSLKDDFIITVATDYGFNVFYRLYGERVKQVKFSEKTLTDFIKRYRINRIVDTTHPYAKEISRIAKNVSAKIGIPYEDKKRDVSVELDYKRIFLAKNTEEAKRFFKKNCKSILFTIGSKLLDEFIEFKNNGYFRVLPFSDSIDRCFRLGIEPSRIIAMQGPFSSKLNKALLDEFDIDCLVSKNSGRAGGLDAKIEAAKRKGCYLVILLDI</sequence>
<dbReference type="EMBL" id="CP002606">
    <property type="protein sequence ID" value="AEA34561.1"/>
    <property type="molecule type" value="Genomic_DNA"/>
</dbReference>
<dbReference type="GO" id="GO:0016994">
    <property type="term" value="F:precorrin-6A reductase activity"/>
    <property type="evidence" value="ECO:0007669"/>
    <property type="project" value="InterPro"/>
</dbReference>
<proteinExistence type="predicted"/>
<evidence type="ECO:0000256" key="1">
    <source>
        <dbReference type="ARBA" id="ARBA00004953"/>
    </source>
</evidence>
<organism evidence="4 5">
    <name type="scientific">Hippea maritima (strain ATCC 700847 / DSM 10411 / MH2)</name>
    <dbReference type="NCBI Taxonomy" id="760142"/>
    <lineage>
        <taxon>Bacteria</taxon>
        <taxon>Pseudomonadati</taxon>
        <taxon>Campylobacterota</taxon>
        <taxon>Desulfurellia</taxon>
        <taxon>Desulfurellales</taxon>
        <taxon>Hippeaceae</taxon>
        <taxon>Hippea</taxon>
    </lineage>
</organism>
<dbReference type="eggNOG" id="COG2099">
    <property type="taxonomic scope" value="Bacteria"/>
</dbReference>
<dbReference type="RefSeq" id="WP_013682587.1">
    <property type="nucleotide sequence ID" value="NC_015318.1"/>
</dbReference>
<evidence type="ECO:0000256" key="3">
    <source>
        <dbReference type="ARBA" id="ARBA00023002"/>
    </source>
</evidence>